<evidence type="ECO:0000256" key="3">
    <source>
        <dbReference type="ARBA" id="ARBA00020902"/>
    </source>
</evidence>
<dbReference type="RefSeq" id="WP_090173548.1">
    <property type="nucleotide sequence ID" value="NZ_FOFB01000046.1"/>
</dbReference>
<evidence type="ECO:0000256" key="10">
    <source>
        <dbReference type="SAM" id="MobiDB-lite"/>
    </source>
</evidence>
<dbReference type="GO" id="GO:0008915">
    <property type="term" value="F:lipid-A-disaccharide synthase activity"/>
    <property type="evidence" value="ECO:0007669"/>
    <property type="project" value="UniProtKB-EC"/>
</dbReference>
<dbReference type="OrthoDB" id="9801642at2"/>
<evidence type="ECO:0000256" key="8">
    <source>
        <dbReference type="ARBA" id="ARBA00023098"/>
    </source>
</evidence>
<dbReference type="PANTHER" id="PTHR30372">
    <property type="entry name" value="LIPID-A-DISACCHARIDE SYNTHASE"/>
    <property type="match status" value="1"/>
</dbReference>
<protein>
    <recommendedName>
        <fullName evidence="3">Lipid-A-disaccharide synthase</fullName>
        <ecNumber evidence="2">2.4.1.182</ecNumber>
    </recommendedName>
</protein>
<dbReference type="SUPFAM" id="SSF53756">
    <property type="entry name" value="UDP-Glycosyltransferase/glycogen phosphorylase"/>
    <property type="match status" value="1"/>
</dbReference>
<dbReference type="PANTHER" id="PTHR30372:SF4">
    <property type="entry name" value="LIPID-A-DISACCHARIDE SYNTHASE, MITOCHONDRIAL-RELATED"/>
    <property type="match status" value="1"/>
</dbReference>
<evidence type="ECO:0000313" key="11">
    <source>
        <dbReference type="EMBL" id="SER45844.1"/>
    </source>
</evidence>
<dbReference type="Proteomes" id="UP000199021">
    <property type="component" value="Unassembled WGS sequence"/>
</dbReference>
<name>A0A1H9PC55_9BACT</name>
<dbReference type="AlphaFoldDB" id="A0A1H9PC55"/>
<evidence type="ECO:0000256" key="6">
    <source>
        <dbReference type="ARBA" id="ARBA00022676"/>
    </source>
</evidence>
<dbReference type="STRING" id="478744.SAMN05444359_1465"/>
<proteinExistence type="predicted"/>
<dbReference type="Pfam" id="PF02684">
    <property type="entry name" value="LpxB"/>
    <property type="match status" value="2"/>
</dbReference>
<dbReference type="GO" id="GO:0016020">
    <property type="term" value="C:membrane"/>
    <property type="evidence" value="ECO:0007669"/>
    <property type="project" value="GOC"/>
</dbReference>
<accession>A0A1H9PC55</accession>
<comment type="function">
    <text evidence="1">Condensation of UDP-2,3-diacylglucosamine and 2,3-diacylglucosamine-1-phosphate to form lipid A disaccharide, a precursor of lipid A, a phosphorylated glycolipid that anchors the lipopolysaccharide to the outer membrane of the cell.</text>
</comment>
<comment type="catalytic activity">
    <reaction evidence="9">
        <text>a lipid X + a UDP-2-N,3-O-bis[(3R)-3-hydroxyacyl]-alpha-D-glucosamine = a lipid A disaccharide + UDP + H(+)</text>
        <dbReference type="Rhea" id="RHEA:67828"/>
        <dbReference type="ChEBI" id="CHEBI:15378"/>
        <dbReference type="ChEBI" id="CHEBI:58223"/>
        <dbReference type="ChEBI" id="CHEBI:137748"/>
        <dbReference type="ChEBI" id="CHEBI:176338"/>
        <dbReference type="ChEBI" id="CHEBI:176343"/>
        <dbReference type="EC" id="2.4.1.182"/>
    </reaction>
</comment>
<evidence type="ECO:0000256" key="1">
    <source>
        <dbReference type="ARBA" id="ARBA00002056"/>
    </source>
</evidence>
<evidence type="ECO:0000256" key="9">
    <source>
        <dbReference type="ARBA" id="ARBA00048975"/>
    </source>
</evidence>
<evidence type="ECO:0000256" key="4">
    <source>
        <dbReference type="ARBA" id="ARBA00022516"/>
    </source>
</evidence>
<feature type="region of interest" description="Disordered" evidence="10">
    <location>
        <begin position="176"/>
        <end position="208"/>
    </location>
</feature>
<sequence>MRYYLIAGEPSGDLHGSYLIRAIRAEDPAAEIRAWGGDLMAAAGAELVKHYRELAFMGVVEVVKNLPTILKNQRACQEDIAAFAPDRLVLIDYSGFNLRIAKWAKPQGMDVSYYISPQVWASRSGRVKQIKAYVDRMLVILPFEEAWYAERGVKATFVGHPLLDVVKEAEEAARTQDAVSPDWRNAPAPEGVVKGQGNPDTSKAGNQEHEVLRSKSLIENREPPIKVALLPGSRKQEITVGLPLMLAAAALHPEHDYVVAGAPSQTLAFYEQIIASCGSARPPHLRILMNDTYGLLQTAHAAIVTSGTATLETALFGVPQVVVYKGNWIAYRVAKWMIANRIKYISLVNLVMDAPVVKELIQHDFTPERLGDELQKIIAGPERDRQSGQLQQLRERLGSGGAAGRAAKLIVTSS</sequence>
<gene>
    <name evidence="11" type="ORF">SAMN05444359_1465</name>
</gene>
<keyword evidence="5" id="KW-0441">Lipid A biosynthesis</keyword>
<evidence type="ECO:0000313" key="12">
    <source>
        <dbReference type="Proteomes" id="UP000199021"/>
    </source>
</evidence>
<keyword evidence="8" id="KW-0443">Lipid metabolism</keyword>
<dbReference type="EMBL" id="FOFB01000046">
    <property type="protein sequence ID" value="SER45844.1"/>
    <property type="molecule type" value="Genomic_DNA"/>
</dbReference>
<evidence type="ECO:0000256" key="7">
    <source>
        <dbReference type="ARBA" id="ARBA00022679"/>
    </source>
</evidence>
<dbReference type="GO" id="GO:0005543">
    <property type="term" value="F:phospholipid binding"/>
    <property type="evidence" value="ECO:0007669"/>
    <property type="project" value="TreeGrafter"/>
</dbReference>
<keyword evidence="6" id="KW-0328">Glycosyltransferase</keyword>
<keyword evidence="12" id="KW-1185">Reference proteome</keyword>
<dbReference type="InParanoid" id="A0A1H9PC55"/>
<keyword evidence="7" id="KW-0808">Transferase</keyword>
<dbReference type="GO" id="GO:0009245">
    <property type="term" value="P:lipid A biosynthetic process"/>
    <property type="evidence" value="ECO:0007669"/>
    <property type="project" value="UniProtKB-KW"/>
</dbReference>
<evidence type="ECO:0000256" key="2">
    <source>
        <dbReference type="ARBA" id="ARBA00012687"/>
    </source>
</evidence>
<keyword evidence="4" id="KW-0444">Lipid biosynthesis</keyword>
<dbReference type="InterPro" id="IPR003835">
    <property type="entry name" value="Glyco_trans_19"/>
</dbReference>
<reference evidence="12" key="1">
    <citation type="submission" date="2016-10" db="EMBL/GenBank/DDBJ databases">
        <authorList>
            <person name="Varghese N."/>
            <person name="Submissions S."/>
        </authorList>
    </citation>
    <scope>NUCLEOTIDE SEQUENCE [LARGE SCALE GENOMIC DNA]</scope>
    <source>
        <strain evidence="12">DSM 24740</strain>
    </source>
</reference>
<dbReference type="EC" id="2.4.1.182" evidence="2"/>
<organism evidence="11 12">
    <name type="scientific">Neolewinella agarilytica</name>
    <dbReference type="NCBI Taxonomy" id="478744"/>
    <lineage>
        <taxon>Bacteria</taxon>
        <taxon>Pseudomonadati</taxon>
        <taxon>Bacteroidota</taxon>
        <taxon>Saprospiria</taxon>
        <taxon>Saprospirales</taxon>
        <taxon>Lewinellaceae</taxon>
        <taxon>Neolewinella</taxon>
    </lineage>
</organism>
<evidence type="ECO:0000256" key="5">
    <source>
        <dbReference type="ARBA" id="ARBA00022556"/>
    </source>
</evidence>